<feature type="compositionally biased region" description="Basic and acidic residues" evidence="1">
    <location>
        <begin position="434"/>
        <end position="500"/>
    </location>
</feature>
<dbReference type="Pfam" id="PF08642">
    <property type="entry name" value="Rxt3"/>
    <property type="match status" value="1"/>
</dbReference>
<feature type="compositionally biased region" description="Basic residues" evidence="1">
    <location>
        <begin position="80"/>
        <end position="93"/>
    </location>
</feature>
<organism evidence="2">
    <name type="scientific">Cryptococcus bacillisporus CA1280</name>
    <dbReference type="NCBI Taxonomy" id="1296109"/>
    <lineage>
        <taxon>Eukaryota</taxon>
        <taxon>Fungi</taxon>
        <taxon>Dikarya</taxon>
        <taxon>Basidiomycota</taxon>
        <taxon>Agaricomycotina</taxon>
        <taxon>Tremellomycetes</taxon>
        <taxon>Tremellales</taxon>
        <taxon>Cryptococcaceae</taxon>
        <taxon>Cryptococcus</taxon>
        <taxon>Cryptococcus gattii species complex</taxon>
    </lineage>
</organism>
<feature type="compositionally biased region" description="Polar residues" evidence="1">
    <location>
        <begin position="266"/>
        <end position="283"/>
    </location>
</feature>
<feature type="compositionally biased region" description="Polar residues" evidence="1">
    <location>
        <begin position="179"/>
        <end position="192"/>
    </location>
</feature>
<dbReference type="Gene3D" id="2.170.130.20">
    <property type="entry name" value="LCCL-like domain"/>
    <property type="match status" value="1"/>
</dbReference>
<dbReference type="OrthoDB" id="3596986at2759"/>
<dbReference type="InterPro" id="IPR036609">
    <property type="entry name" value="LCCL_sf"/>
</dbReference>
<dbReference type="EMBL" id="KN847981">
    <property type="protein sequence ID" value="KIR47260.1"/>
    <property type="molecule type" value="Genomic_DNA"/>
</dbReference>
<feature type="compositionally biased region" description="Polar residues" evidence="1">
    <location>
        <begin position="552"/>
        <end position="562"/>
    </location>
</feature>
<feature type="compositionally biased region" description="Low complexity" evidence="1">
    <location>
        <begin position="61"/>
        <end position="79"/>
    </location>
</feature>
<feature type="compositionally biased region" description="Basic and acidic residues" evidence="1">
    <location>
        <begin position="43"/>
        <end position="52"/>
    </location>
</feature>
<dbReference type="HOGENOM" id="CLU_292728_0_0_1"/>
<feature type="compositionally biased region" description="Gly residues" evidence="1">
    <location>
        <begin position="129"/>
        <end position="144"/>
    </location>
</feature>
<feature type="compositionally biased region" description="Basic and acidic residues" evidence="1">
    <location>
        <begin position="1126"/>
        <end position="1137"/>
    </location>
</feature>
<accession>A0A0D0VPX9</accession>
<gene>
    <name evidence="2" type="ORF">I312_03588</name>
</gene>
<feature type="compositionally biased region" description="Low complexity" evidence="1">
    <location>
        <begin position="671"/>
        <end position="682"/>
    </location>
</feature>
<feature type="compositionally biased region" description="Pro residues" evidence="1">
    <location>
        <begin position="18"/>
        <end position="35"/>
    </location>
</feature>
<feature type="compositionally biased region" description="Polar residues" evidence="1">
    <location>
        <begin position="246"/>
        <end position="255"/>
    </location>
</feature>
<feature type="compositionally biased region" description="Basic and acidic residues" evidence="1">
    <location>
        <begin position="151"/>
        <end position="173"/>
    </location>
</feature>
<dbReference type="AlphaFoldDB" id="A0A0D0VPX9"/>
<evidence type="ECO:0000256" key="1">
    <source>
        <dbReference type="SAM" id="MobiDB-lite"/>
    </source>
</evidence>
<protein>
    <recommendedName>
        <fullName evidence="3">Histone deacetylation protein Rxt3</fullName>
    </recommendedName>
</protein>
<proteinExistence type="predicted"/>
<sequence length="1165" mass="127028">MHPYGKLPQSQGTSNATSPPPPTAAPANGPPPNPLRPSYGLVTDRDRDRERQTLGNPYSYPSPLQRPDQPSSSSSSHLPQQRHQHHHHHHHHPSGASSTGSTPRDERTNPYIPPPPGAGAGRKPDMLGVGLGAGLGRLSGGYGLFGNSPFREQEMRGKERQERIQRERERDLKPPAPTSPTQRASISTTPGNSYPHPSLPPSPTNTIRSGLPASTPGTGKPSISPQLPPTSAGSASGSRPSLPLPNFSSLGSRSLPSPFERDTGERSTSGSAHPSPAVTSTQEVPPAVAGHARSLSNSSTREIPGLPGNEQSPPKPSAPSTARSLYASGPPPLSGSKGNGTREIQRSPVTRAPTAASPREPPRDIISPPVAASTAKPPPSQAPAAGGPPSGAPASGRGPYTSSYAYPSNPAYAGSFGGFGLSSFGGYGAFGGPRWDHDREREAREAREARERAERDGRRDEEDKRKKEIEKQREKEREEREREKWKAAREQDQRERERRSSLSTPSAAPGSGVAATKPSDPYRRSAGLFESKPSSGYTRHIEVLNHPDPSAQPVTAPQNATNPGYERETSVIQQVAPTREPRPYGYKPEPVARETPPAQPPIREPTANQMPRESLSSTASRESRPEREYYQTIPASAPVAPPIAVNVPIHPPREKRSRMDAVVEDAQVAHQAQQAQRRSSQAKSKRRKVEEEKMTQAHHGMGHSHASYGTHHAPGRHSPMMDKRDFASLTQLPQKRVEVSSAPVEAWLKGLPSLSRVIGTIDYTGKPFTLAKTGLVKPENEGGVIVVRIGGGFLGRGWRVRGEPGWEDASTKQVGNVVCGAKDPERACWGTDVYTDDSDLGLILVHAGWIRWSALPSLQSPQDRKKDEQEFINVTVRLVPRLVRYTGTERNGLKTRGWGNGHDGSSVVVERVERVKIDRKYLASRKRKARISEWAHQRALICPVPSSKQEDEEMKETILLTTTVPTESLILSSINVGGKDAAVSGAFKYSPDVLKGWLDVPIEGDELDKSLWEYKLILEGSGEIYQISMNKESTYKYPLVNLIQLLPSDTAPKEIFASHPASGIYLLDEGVAAQIQGEKGMLFKVGKFRWEKLKEEEIGAWMKEEEEAVPAVEEIINDVPVEEERESAPQDDKREMAVDTPEVNGSNAINGDVHMKEEQMDVDYY</sequence>
<evidence type="ECO:0008006" key="3">
    <source>
        <dbReference type="Google" id="ProtNLM"/>
    </source>
</evidence>
<feature type="compositionally biased region" description="Low complexity" evidence="1">
    <location>
        <begin position="382"/>
        <end position="399"/>
    </location>
</feature>
<dbReference type="InterPro" id="IPR013951">
    <property type="entry name" value="Rxt3"/>
</dbReference>
<feature type="compositionally biased region" description="Gly residues" evidence="1">
    <location>
        <begin position="415"/>
        <end position="431"/>
    </location>
</feature>
<reference evidence="2" key="1">
    <citation type="submission" date="2015-01" db="EMBL/GenBank/DDBJ databases">
        <title>The Genome Sequence of Cryptococcus gattii CA1280.</title>
        <authorList>
            <consortium name="The Broad Institute Genomics Platform"/>
            <person name="Cuomo C."/>
            <person name="Litvintseva A."/>
            <person name="Chen Y."/>
            <person name="Heitman J."/>
            <person name="Sun S."/>
            <person name="Springer D."/>
            <person name="Dromer F."/>
            <person name="Young S."/>
            <person name="Zeng Q."/>
            <person name="Gargeya S."/>
            <person name="Abouelleil A."/>
            <person name="Alvarado L."/>
            <person name="Chapman S.B."/>
            <person name="Gainer-Dewar J."/>
            <person name="Goldberg J."/>
            <person name="Griggs A."/>
            <person name="Gujja S."/>
            <person name="Hansen M."/>
            <person name="Howarth C."/>
            <person name="Imamovic A."/>
            <person name="Larimer J."/>
            <person name="Murphy C."/>
            <person name="Naylor J."/>
            <person name="Pearson M."/>
            <person name="Priest M."/>
            <person name="Roberts A."/>
            <person name="Saif S."/>
            <person name="Shea T."/>
            <person name="Sykes S."/>
            <person name="Wortman J."/>
            <person name="Nusbaum C."/>
            <person name="Birren B."/>
        </authorList>
    </citation>
    <scope>NUCLEOTIDE SEQUENCE [LARGE SCALE GENOMIC DNA]</scope>
    <source>
        <strain evidence="2">CA1280</strain>
    </source>
</reference>
<name>A0A0D0VPX9_CRYGA</name>
<feature type="compositionally biased region" description="Polar residues" evidence="1">
    <location>
        <begin position="606"/>
        <end position="620"/>
    </location>
</feature>
<feature type="region of interest" description="Disordered" evidence="1">
    <location>
        <begin position="1120"/>
        <end position="1165"/>
    </location>
</feature>
<feature type="region of interest" description="Disordered" evidence="1">
    <location>
        <begin position="667"/>
        <end position="716"/>
    </location>
</feature>
<feature type="compositionally biased region" description="Polar residues" evidence="1">
    <location>
        <begin position="215"/>
        <end position="239"/>
    </location>
</feature>
<feature type="region of interest" description="Disordered" evidence="1">
    <location>
        <begin position="1"/>
        <end position="628"/>
    </location>
</feature>
<evidence type="ECO:0000313" key="2">
    <source>
        <dbReference type="EMBL" id="KIR47260.1"/>
    </source>
</evidence>